<evidence type="ECO:0000256" key="1">
    <source>
        <dbReference type="SAM" id="MobiDB-lite"/>
    </source>
</evidence>
<dbReference type="Gramene" id="Pp3c8_6553V3.1">
    <property type="protein sequence ID" value="PAC:32963988.CDS.1"/>
    <property type="gene ID" value="Pp3c8_6553"/>
</dbReference>
<keyword evidence="4" id="KW-1185">Reference proteome</keyword>
<dbReference type="Gene3D" id="3.10.129.10">
    <property type="entry name" value="Hotdog Thioesterase"/>
    <property type="match status" value="1"/>
</dbReference>
<reference evidence="2 4" key="1">
    <citation type="journal article" date="2008" name="Science">
        <title>The Physcomitrella genome reveals evolutionary insights into the conquest of land by plants.</title>
        <authorList>
            <person name="Rensing S."/>
            <person name="Lang D."/>
            <person name="Zimmer A."/>
            <person name="Terry A."/>
            <person name="Salamov A."/>
            <person name="Shapiro H."/>
            <person name="Nishiyama T."/>
            <person name="Perroud P.-F."/>
            <person name="Lindquist E."/>
            <person name="Kamisugi Y."/>
            <person name="Tanahashi T."/>
            <person name="Sakakibara K."/>
            <person name="Fujita T."/>
            <person name="Oishi K."/>
            <person name="Shin-I T."/>
            <person name="Kuroki Y."/>
            <person name="Toyoda A."/>
            <person name="Suzuki Y."/>
            <person name="Hashimoto A."/>
            <person name="Yamaguchi K."/>
            <person name="Sugano A."/>
            <person name="Kohara Y."/>
            <person name="Fujiyama A."/>
            <person name="Anterola A."/>
            <person name="Aoki S."/>
            <person name="Ashton N."/>
            <person name="Barbazuk W.B."/>
            <person name="Barker E."/>
            <person name="Bennetzen J."/>
            <person name="Bezanilla M."/>
            <person name="Blankenship R."/>
            <person name="Cho S.H."/>
            <person name="Dutcher S."/>
            <person name="Estelle M."/>
            <person name="Fawcett J.A."/>
            <person name="Gundlach H."/>
            <person name="Hanada K."/>
            <person name="Heyl A."/>
            <person name="Hicks K.A."/>
            <person name="Hugh J."/>
            <person name="Lohr M."/>
            <person name="Mayer K."/>
            <person name="Melkozernov A."/>
            <person name="Murata T."/>
            <person name="Nelson D."/>
            <person name="Pils B."/>
            <person name="Prigge M."/>
            <person name="Reiss B."/>
            <person name="Renner T."/>
            <person name="Rombauts S."/>
            <person name="Rushton P."/>
            <person name="Sanderfoot A."/>
            <person name="Schween G."/>
            <person name="Shiu S.-H."/>
            <person name="Stueber K."/>
            <person name="Theodoulou F.L."/>
            <person name="Tu H."/>
            <person name="Van de Peer Y."/>
            <person name="Verrier P.J."/>
            <person name="Waters E."/>
            <person name="Wood A."/>
            <person name="Yang L."/>
            <person name="Cove D."/>
            <person name="Cuming A."/>
            <person name="Hasebe M."/>
            <person name="Lucas S."/>
            <person name="Mishler D.B."/>
            <person name="Reski R."/>
            <person name="Grigoriev I."/>
            <person name="Quatrano R.S."/>
            <person name="Boore J.L."/>
        </authorList>
    </citation>
    <scope>NUCLEOTIDE SEQUENCE [LARGE SCALE GENOMIC DNA]</scope>
    <source>
        <strain evidence="3 4">cv. Gransden 2004</strain>
    </source>
</reference>
<evidence type="ECO:0000313" key="2">
    <source>
        <dbReference type="EMBL" id="PNR49336.1"/>
    </source>
</evidence>
<organism evidence="2">
    <name type="scientific">Physcomitrium patens</name>
    <name type="common">Spreading-leaved earth moss</name>
    <name type="synonym">Physcomitrella patens</name>
    <dbReference type="NCBI Taxonomy" id="3218"/>
    <lineage>
        <taxon>Eukaryota</taxon>
        <taxon>Viridiplantae</taxon>
        <taxon>Streptophyta</taxon>
        <taxon>Embryophyta</taxon>
        <taxon>Bryophyta</taxon>
        <taxon>Bryophytina</taxon>
        <taxon>Bryopsida</taxon>
        <taxon>Funariidae</taxon>
        <taxon>Funariales</taxon>
        <taxon>Funariaceae</taxon>
        <taxon>Physcomitrium</taxon>
    </lineage>
</organism>
<name>A0A2K1K6D2_PHYPA</name>
<dbReference type="GO" id="GO:0006633">
    <property type="term" value="P:fatty acid biosynthetic process"/>
    <property type="evidence" value="ECO:0007669"/>
    <property type="project" value="InterPro"/>
</dbReference>
<dbReference type="PANTHER" id="PTHR31727">
    <property type="entry name" value="OLEOYL-ACYL CARRIER PROTEIN THIOESTERASE 1, CHLOROPLASTIC"/>
    <property type="match status" value="1"/>
</dbReference>
<dbReference type="AlphaFoldDB" id="A0A2K1K6D2"/>
<dbReference type="GO" id="GO:0016297">
    <property type="term" value="F:fatty acyl-[ACP] hydrolase activity"/>
    <property type="evidence" value="ECO:0007669"/>
    <property type="project" value="InterPro"/>
</dbReference>
<evidence type="ECO:0000313" key="4">
    <source>
        <dbReference type="Proteomes" id="UP000006727"/>
    </source>
</evidence>
<accession>A0A2K1K6D2</accession>
<dbReference type="Proteomes" id="UP000006727">
    <property type="component" value="Chromosome 8"/>
</dbReference>
<feature type="region of interest" description="Disordered" evidence="1">
    <location>
        <begin position="44"/>
        <end position="71"/>
    </location>
</feature>
<proteinExistence type="predicted"/>
<gene>
    <name evidence="2" type="ORF">PHYPA_011232</name>
</gene>
<dbReference type="InterPro" id="IPR045023">
    <property type="entry name" value="FATA/B"/>
</dbReference>
<feature type="compositionally biased region" description="Polar residues" evidence="1">
    <location>
        <begin position="52"/>
        <end position="71"/>
    </location>
</feature>
<dbReference type="EnsemblPlants" id="Pp3c8_6553V3.1">
    <property type="protein sequence ID" value="PAC:32963988.CDS.1"/>
    <property type="gene ID" value="Pp3c8_6553"/>
</dbReference>
<dbReference type="EMBL" id="ABEU02000008">
    <property type="protein sequence ID" value="PNR49336.1"/>
    <property type="molecule type" value="Genomic_DNA"/>
</dbReference>
<reference evidence="2 4" key="2">
    <citation type="journal article" date="2018" name="Plant J.">
        <title>The Physcomitrella patens chromosome-scale assembly reveals moss genome structure and evolution.</title>
        <authorList>
            <person name="Lang D."/>
            <person name="Ullrich K.K."/>
            <person name="Murat F."/>
            <person name="Fuchs J."/>
            <person name="Jenkins J."/>
            <person name="Haas F.B."/>
            <person name="Piednoel M."/>
            <person name="Gundlach H."/>
            <person name="Van Bel M."/>
            <person name="Meyberg R."/>
            <person name="Vives C."/>
            <person name="Morata J."/>
            <person name="Symeonidi A."/>
            <person name="Hiss M."/>
            <person name="Muchero W."/>
            <person name="Kamisugi Y."/>
            <person name="Saleh O."/>
            <person name="Blanc G."/>
            <person name="Decker E.L."/>
            <person name="van Gessel N."/>
            <person name="Grimwood J."/>
            <person name="Hayes R.D."/>
            <person name="Graham S.W."/>
            <person name="Gunter L.E."/>
            <person name="McDaniel S.F."/>
            <person name="Hoernstein S.N.W."/>
            <person name="Larsson A."/>
            <person name="Li F.W."/>
            <person name="Perroud P.F."/>
            <person name="Phillips J."/>
            <person name="Ranjan P."/>
            <person name="Rokshar D.S."/>
            <person name="Rothfels C.J."/>
            <person name="Schneider L."/>
            <person name="Shu S."/>
            <person name="Stevenson D.W."/>
            <person name="Thummler F."/>
            <person name="Tillich M."/>
            <person name="Villarreal Aguilar J.C."/>
            <person name="Widiez T."/>
            <person name="Wong G.K."/>
            <person name="Wymore A."/>
            <person name="Zhang Y."/>
            <person name="Zimmer A.D."/>
            <person name="Quatrano R.S."/>
            <person name="Mayer K.F.X."/>
            <person name="Goodstein D."/>
            <person name="Casacuberta J.M."/>
            <person name="Vandepoele K."/>
            <person name="Reski R."/>
            <person name="Cuming A.C."/>
            <person name="Tuskan G.A."/>
            <person name="Maumus F."/>
            <person name="Salse J."/>
            <person name="Schmutz J."/>
            <person name="Rensing S.A."/>
        </authorList>
    </citation>
    <scope>NUCLEOTIDE SEQUENCE [LARGE SCALE GENOMIC DNA]</scope>
    <source>
        <strain evidence="3 4">cv. Gransden 2004</strain>
    </source>
</reference>
<dbReference type="InParanoid" id="A0A2K1K6D2"/>
<sequence length="123" mass="13987">METNDLKSLTVEYRRDCHFKTIFESLTSSKLPLQKEEPSLRDGIFDTGVDQYGNNGTPRVDRNGTTLGGSSNPAPNCQFLHLLQYIEGSRKLEIVRARTTWRPKQKTELVTRQSFNPLSSNVL</sequence>
<reference evidence="3" key="3">
    <citation type="submission" date="2020-12" db="UniProtKB">
        <authorList>
            <consortium name="EnsemblPlants"/>
        </authorList>
    </citation>
    <scope>IDENTIFICATION</scope>
</reference>
<dbReference type="PANTHER" id="PTHR31727:SF18">
    <property type="entry name" value="ACYL-[ACYL-CARRIER-PROTEIN] HYDROLASE"/>
    <property type="match status" value="1"/>
</dbReference>
<protein>
    <submittedName>
        <fullName evidence="2 3">Uncharacterized protein</fullName>
    </submittedName>
</protein>
<evidence type="ECO:0000313" key="3">
    <source>
        <dbReference type="EnsemblPlants" id="PAC:32963988.CDS.1"/>
    </source>
</evidence>